<dbReference type="EMBL" id="JAAIUW010000002">
    <property type="protein sequence ID" value="KAF7842424.1"/>
    <property type="molecule type" value="Genomic_DNA"/>
</dbReference>
<comment type="caution">
    <text evidence="1">The sequence shown here is derived from an EMBL/GenBank/DDBJ whole genome shotgun (WGS) entry which is preliminary data.</text>
</comment>
<proteinExistence type="predicted"/>
<protein>
    <submittedName>
        <fullName evidence="1">Uncharacterized protein</fullName>
    </submittedName>
</protein>
<organism evidence="1 2">
    <name type="scientific">Senna tora</name>
    <dbReference type="NCBI Taxonomy" id="362788"/>
    <lineage>
        <taxon>Eukaryota</taxon>
        <taxon>Viridiplantae</taxon>
        <taxon>Streptophyta</taxon>
        <taxon>Embryophyta</taxon>
        <taxon>Tracheophyta</taxon>
        <taxon>Spermatophyta</taxon>
        <taxon>Magnoliopsida</taxon>
        <taxon>eudicotyledons</taxon>
        <taxon>Gunneridae</taxon>
        <taxon>Pentapetalae</taxon>
        <taxon>rosids</taxon>
        <taxon>fabids</taxon>
        <taxon>Fabales</taxon>
        <taxon>Fabaceae</taxon>
        <taxon>Caesalpinioideae</taxon>
        <taxon>Cassia clade</taxon>
        <taxon>Senna</taxon>
    </lineage>
</organism>
<dbReference type="Proteomes" id="UP000634136">
    <property type="component" value="Unassembled WGS sequence"/>
</dbReference>
<evidence type="ECO:0000313" key="1">
    <source>
        <dbReference type="EMBL" id="KAF7842424.1"/>
    </source>
</evidence>
<name>A0A834XCC8_9FABA</name>
<evidence type="ECO:0000313" key="2">
    <source>
        <dbReference type="Proteomes" id="UP000634136"/>
    </source>
</evidence>
<dbReference type="AlphaFoldDB" id="A0A834XCC8"/>
<accession>A0A834XCC8</accession>
<gene>
    <name evidence="1" type="ORF">G2W53_004722</name>
</gene>
<keyword evidence="2" id="KW-1185">Reference proteome</keyword>
<reference evidence="1" key="1">
    <citation type="submission" date="2020-09" db="EMBL/GenBank/DDBJ databases">
        <title>Genome-Enabled Discovery of Anthraquinone Biosynthesis in Senna tora.</title>
        <authorList>
            <person name="Kang S.-H."/>
            <person name="Pandey R.P."/>
            <person name="Lee C.-M."/>
            <person name="Sim J.-S."/>
            <person name="Jeong J.-T."/>
            <person name="Choi B.-S."/>
            <person name="Jung M."/>
            <person name="Ginzburg D."/>
            <person name="Zhao K."/>
            <person name="Won S.Y."/>
            <person name="Oh T.-J."/>
            <person name="Yu Y."/>
            <person name="Kim N.-H."/>
            <person name="Lee O.R."/>
            <person name="Lee T.-H."/>
            <person name="Bashyal P."/>
            <person name="Kim T.-S."/>
            <person name="Lee W.-H."/>
            <person name="Kawkins C."/>
            <person name="Kim C.-K."/>
            <person name="Kim J.S."/>
            <person name="Ahn B.O."/>
            <person name="Rhee S.Y."/>
            <person name="Sohng J.K."/>
        </authorList>
    </citation>
    <scope>NUCLEOTIDE SEQUENCE</scope>
    <source>
        <tissue evidence="1">Leaf</tissue>
    </source>
</reference>
<sequence>MATGDEEIIDIDQNVELNLVMFQGMQGIVRIRLHEPI</sequence>